<evidence type="ECO:0000313" key="2">
    <source>
        <dbReference type="Proteomes" id="UP000286746"/>
    </source>
</evidence>
<sequence>MTAFPSAGPAGACSRRPAAPHRRRGATLTAAVCAVLAGALAGCATEDPDAGTNGVGRLPADKIQAKAQTAARAAGTVRLSGNLVSQGRTYKLDMRLGPQGARGELATKAATFQLLRVDGALYLKADAGFWAREKNADPSKNDETSVAKLVGKYVKVPSSDPVYKRFSGFTDKDVLLGSLLGLHGKLTTGDRGTLDGTRTIRIAAGQGAGGTLDVSLEGEPYPLRLRRAGDAGEVRLTDWGKPVQIQAPADGQVIDYGKSITLGD</sequence>
<name>A0A401W1Q1_STREY</name>
<dbReference type="SUPFAM" id="SSF89392">
    <property type="entry name" value="Prokaryotic lipoproteins and lipoprotein localization factors"/>
    <property type="match status" value="1"/>
</dbReference>
<evidence type="ECO:0000313" key="1">
    <source>
        <dbReference type="EMBL" id="GCD43222.1"/>
    </source>
</evidence>
<reference evidence="1 2" key="1">
    <citation type="submission" date="2018-11" db="EMBL/GenBank/DDBJ databases">
        <title>Whole genome sequence of Streptomyces paromomycinus NBRC 15454(T).</title>
        <authorList>
            <person name="Komaki H."/>
            <person name="Tamura T."/>
        </authorList>
    </citation>
    <scope>NUCLEOTIDE SEQUENCE [LARGE SCALE GENOMIC DNA]</scope>
    <source>
        <strain evidence="1 2">NBRC 15454</strain>
    </source>
</reference>
<organism evidence="1 2">
    <name type="scientific">Streptomyces paromomycinus</name>
    <name type="common">Streptomyces rimosus subsp. paromomycinus</name>
    <dbReference type="NCBI Taxonomy" id="92743"/>
    <lineage>
        <taxon>Bacteria</taxon>
        <taxon>Bacillati</taxon>
        <taxon>Actinomycetota</taxon>
        <taxon>Actinomycetes</taxon>
        <taxon>Kitasatosporales</taxon>
        <taxon>Streptomycetaceae</taxon>
        <taxon>Streptomyces</taxon>
    </lineage>
</organism>
<proteinExistence type="predicted"/>
<dbReference type="AlphaFoldDB" id="A0A401W1Q1"/>
<keyword evidence="2" id="KW-1185">Reference proteome</keyword>
<dbReference type="InterPro" id="IPR029046">
    <property type="entry name" value="LolA/LolB/LppX"/>
</dbReference>
<accession>A0A401W1Q1</accession>
<protein>
    <submittedName>
        <fullName evidence="1">Lipoprotein</fullName>
    </submittedName>
</protein>
<comment type="caution">
    <text evidence="1">The sequence shown here is derived from an EMBL/GenBank/DDBJ whole genome shotgun (WGS) entry which is preliminary data.</text>
</comment>
<dbReference type="EMBL" id="BHZD01000001">
    <property type="protein sequence ID" value="GCD43222.1"/>
    <property type="molecule type" value="Genomic_DNA"/>
</dbReference>
<dbReference type="Proteomes" id="UP000286746">
    <property type="component" value="Unassembled WGS sequence"/>
</dbReference>
<gene>
    <name evidence="1" type="ORF">GKJPGBOP_02902</name>
</gene>
<dbReference type="Gene3D" id="2.50.20.20">
    <property type="match status" value="1"/>
</dbReference>
<keyword evidence="1" id="KW-0449">Lipoprotein</keyword>